<gene>
    <name evidence="6" type="ORF">ACFSBX_02185</name>
</gene>
<feature type="active site" description="Nucleophile" evidence="4">
    <location>
        <position position="147"/>
    </location>
</feature>
<keyword evidence="7" id="KW-1185">Reference proteome</keyword>
<evidence type="ECO:0000256" key="3">
    <source>
        <dbReference type="ARBA" id="ARBA00049043"/>
    </source>
</evidence>
<comment type="catalytic activity">
    <reaction evidence="3">
        <text>L-homoserine + acetyl-CoA = O-acetyl-L-homoserine + CoA</text>
        <dbReference type="Rhea" id="RHEA:13701"/>
        <dbReference type="ChEBI" id="CHEBI:57287"/>
        <dbReference type="ChEBI" id="CHEBI:57288"/>
        <dbReference type="ChEBI" id="CHEBI:57476"/>
        <dbReference type="ChEBI" id="CHEBI:57716"/>
        <dbReference type="EC" id="2.3.1.31"/>
    </reaction>
</comment>
<comment type="caution">
    <text evidence="6">The sequence shown here is derived from an EMBL/GenBank/DDBJ whole genome shotgun (WGS) entry which is preliminary data.</text>
</comment>
<dbReference type="GO" id="GO:0004414">
    <property type="term" value="F:homoserine O-acetyltransferase activity"/>
    <property type="evidence" value="ECO:0007669"/>
    <property type="project" value="UniProtKB-EC"/>
</dbReference>
<dbReference type="InterPro" id="IPR000073">
    <property type="entry name" value="AB_hydrolase_1"/>
</dbReference>
<feature type="domain" description="AB hydrolase-1" evidence="5">
    <location>
        <begin position="57"/>
        <end position="211"/>
    </location>
</feature>
<evidence type="ECO:0000259" key="5">
    <source>
        <dbReference type="Pfam" id="PF00561"/>
    </source>
</evidence>
<evidence type="ECO:0000256" key="1">
    <source>
        <dbReference type="ARBA" id="ARBA00003082"/>
    </source>
</evidence>
<dbReference type="PANTHER" id="PTHR32268">
    <property type="entry name" value="HOMOSERINE O-ACETYLTRANSFERASE"/>
    <property type="match status" value="1"/>
</dbReference>
<proteinExistence type="predicted"/>
<dbReference type="PANTHER" id="PTHR32268:SF15">
    <property type="entry name" value="HOMOSERINE ACETYLTRANSFERASE FAMILY PROTEIN (AFU_ORTHOLOGUE AFUA_1G15350)"/>
    <property type="match status" value="1"/>
</dbReference>
<feature type="active site" evidence="4">
    <location>
        <position position="303"/>
    </location>
</feature>
<evidence type="ECO:0000256" key="2">
    <source>
        <dbReference type="ARBA" id="ARBA00013270"/>
    </source>
</evidence>
<keyword evidence="6" id="KW-0378">Hydrolase</keyword>
<dbReference type="InterPro" id="IPR029058">
    <property type="entry name" value="AB_hydrolase_fold"/>
</dbReference>
<name>A0ABD6CHZ1_9EURY</name>
<organism evidence="6 7">
    <name type="scientific">Halobellus rarus</name>
    <dbReference type="NCBI Taxonomy" id="1126237"/>
    <lineage>
        <taxon>Archaea</taxon>
        <taxon>Methanobacteriati</taxon>
        <taxon>Methanobacteriota</taxon>
        <taxon>Stenosarchaea group</taxon>
        <taxon>Halobacteria</taxon>
        <taxon>Halobacteriales</taxon>
        <taxon>Haloferacaceae</taxon>
        <taxon>Halobellus</taxon>
    </lineage>
</organism>
<evidence type="ECO:0000313" key="6">
    <source>
        <dbReference type="EMBL" id="MFD1597770.1"/>
    </source>
</evidence>
<feature type="active site" evidence="4">
    <location>
        <position position="332"/>
    </location>
</feature>
<dbReference type="Gene3D" id="3.40.50.1820">
    <property type="entry name" value="alpha/beta hydrolase"/>
    <property type="match status" value="1"/>
</dbReference>
<dbReference type="GO" id="GO:0016787">
    <property type="term" value="F:hydrolase activity"/>
    <property type="evidence" value="ECO:0007669"/>
    <property type="project" value="UniProtKB-KW"/>
</dbReference>
<dbReference type="NCBIfam" id="NF005757">
    <property type="entry name" value="PRK07581.1"/>
    <property type="match status" value="1"/>
</dbReference>
<accession>A0ABD6CHZ1</accession>
<dbReference type="AlphaFoldDB" id="A0ABD6CHZ1"/>
<reference evidence="6 7" key="1">
    <citation type="journal article" date="2019" name="Int. J. Syst. Evol. Microbiol.">
        <title>The Global Catalogue of Microorganisms (GCM) 10K type strain sequencing project: providing services to taxonomists for standard genome sequencing and annotation.</title>
        <authorList>
            <consortium name="The Broad Institute Genomics Platform"/>
            <consortium name="The Broad Institute Genome Sequencing Center for Infectious Disease"/>
            <person name="Wu L."/>
            <person name="Ma J."/>
        </authorList>
    </citation>
    <scope>NUCLEOTIDE SEQUENCE [LARGE SCALE GENOMIC DNA]</scope>
    <source>
        <strain evidence="6 7">CGMCC 1.12121</strain>
    </source>
</reference>
<dbReference type="EC" id="2.3.1.31" evidence="2"/>
<dbReference type="PIRSF" id="PIRSF000443">
    <property type="entry name" value="Homoser_Ac_trans"/>
    <property type="match status" value="1"/>
</dbReference>
<protein>
    <recommendedName>
        <fullName evidence="2">homoserine O-acetyltransferase</fullName>
        <ecNumber evidence="2">2.3.1.31</ecNumber>
    </recommendedName>
</protein>
<dbReference type="Pfam" id="PF00561">
    <property type="entry name" value="Abhydrolase_1"/>
    <property type="match status" value="1"/>
</dbReference>
<evidence type="ECO:0000256" key="4">
    <source>
        <dbReference type="PIRSR" id="PIRSR000443-1"/>
    </source>
</evidence>
<comment type="function">
    <text evidence="1">Transfers an acetyl group from acetyl-CoA to L-homoserine, forming acetyl-L-homoserine.</text>
</comment>
<dbReference type="RefSeq" id="WP_256421417.1">
    <property type="nucleotide sequence ID" value="NZ_JANHDI010000007.1"/>
</dbReference>
<dbReference type="InterPro" id="IPR008220">
    <property type="entry name" value="HAT_MetX-like"/>
</dbReference>
<evidence type="ECO:0000313" key="7">
    <source>
        <dbReference type="Proteomes" id="UP001597085"/>
    </source>
</evidence>
<dbReference type="Proteomes" id="UP001597085">
    <property type="component" value="Unassembled WGS sequence"/>
</dbReference>
<sequence>MSLEDRYLENEYYTQDEHGDYELYDLGDFELARGQTLRDAKLAYQTFGDLNDEKDNVILFPHMYSGTHRDMERFIGEDMAIDPTEYFVILPNQLGNGLSSSPHNTPPQDGGMGYFPEVMIEDDIRAQHELVTEEFGIDELQLVLGWSMGAQQTYEWIVRYPDMVKRAAPIAGTAKVTPHDQLFIEAHKEMIQSDPAWNDGFYTDPHAVLTGLRRHALIWSVMGLSTQFYHQSEQAWDQAGFQSVDDFMANFWEDWFLPMDPNNLLTMATKWQHGDVSRNTDGDLEAALGRVKAKVYVIPFEEDMFFPVRDCEYEQAMIPDSELRPIPSLWGHFTMFGVFDEDLEVIDEHIGELLNESV</sequence>
<dbReference type="EMBL" id="JBHUDK010000002">
    <property type="protein sequence ID" value="MFD1597770.1"/>
    <property type="molecule type" value="Genomic_DNA"/>
</dbReference>
<dbReference type="SUPFAM" id="SSF53474">
    <property type="entry name" value="alpha/beta-Hydrolases"/>
    <property type="match status" value="1"/>
</dbReference>